<protein>
    <recommendedName>
        <fullName evidence="4">polynucleotide adenylyltransferase</fullName>
        <ecNumber evidence="4">2.7.7.19</ecNumber>
    </recommendedName>
</protein>
<evidence type="ECO:0000259" key="8">
    <source>
        <dbReference type="Pfam" id="PF03828"/>
    </source>
</evidence>
<dbReference type="SUPFAM" id="SSF81631">
    <property type="entry name" value="PAP/OAS1 substrate-binding domain"/>
    <property type="match status" value="1"/>
</dbReference>
<accession>A0ABR2W183</accession>
<evidence type="ECO:0000313" key="11">
    <source>
        <dbReference type="Proteomes" id="UP001479436"/>
    </source>
</evidence>
<evidence type="ECO:0000256" key="6">
    <source>
        <dbReference type="ARBA" id="ARBA00022723"/>
    </source>
</evidence>
<comment type="cofactor">
    <cofactor evidence="1">
        <name>Mn(2+)</name>
        <dbReference type="ChEBI" id="CHEBI:29035"/>
    </cofactor>
</comment>
<evidence type="ECO:0000256" key="4">
    <source>
        <dbReference type="ARBA" id="ARBA00012388"/>
    </source>
</evidence>
<gene>
    <name evidence="10" type="ORF">K7432_006672</name>
</gene>
<evidence type="ECO:0000256" key="7">
    <source>
        <dbReference type="ARBA" id="ARBA00022842"/>
    </source>
</evidence>
<name>A0ABR2W183_9FUNG</name>
<dbReference type="PANTHER" id="PTHR12271:SF113">
    <property type="entry name" value="POLY(A) RNA POLYMERASE CID11"/>
    <property type="match status" value="1"/>
</dbReference>
<proteinExistence type="inferred from homology"/>
<dbReference type="Gene3D" id="1.10.1410.10">
    <property type="match status" value="1"/>
</dbReference>
<sequence length="524" mass="60886">MARFPSPKEVEKAISIASSKRQKAIRDYELLSICRELLEDEDMSLQELTFHIRQINKSLIPEKGLASYLRRPEVSPYFILQYNPFMSQWWVYLVNDSIDIGSLYPDPIVESDFDYRIGRDYDNGFETKIPNPRRYWTLSTYLIRYFQRSIPSSEQVSRVTNAARSIMRNTVDAVWNRYRMDFVVFGSTLTNLALYTSDIDISINTGLNSRDKQLATLKLLKNVIMKTRQPTKCVIYSRAKVPVLKYFEPKISRQIDISINNMQALRKTQFLQIYGTLDYRVRPLLLLIKLWAARREINDATSGTLNSFCYTMMMITFLHIRGVIPCLQAICCLGVDEEEDLADRLQRMNICSFNPECDPSECLNCGKPLPEILIEGQNYYFYKDFKRLPQSRNDQSIGELFAGFFEYFAFQFSYESQLLDTARGRIVYRCCKCMQYDENAKTPLSNLLVVLDPFQHSRNIAGSARPWAVKGIRWEFARAWRLLQRCNVNGLFTPYTPLSLVDIRNIYHTAPSGSISSCPRCTLV</sequence>
<dbReference type="EC" id="2.7.7.19" evidence="4"/>
<dbReference type="EMBL" id="JASJQH010007179">
    <property type="protein sequence ID" value="KAK9716776.1"/>
    <property type="molecule type" value="Genomic_DNA"/>
</dbReference>
<evidence type="ECO:0000256" key="2">
    <source>
        <dbReference type="ARBA" id="ARBA00001946"/>
    </source>
</evidence>
<dbReference type="InterPro" id="IPR043519">
    <property type="entry name" value="NT_sf"/>
</dbReference>
<dbReference type="SUPFAM" id="SSF81301">
    <property type="entry name" value="Nucleotidyltransferase"/>
    <property type="match status" value="1"/>
</dbReference>
<evidence type="ECO:0000256" key="5">
    <source>
        <dbReference type="ARBA" id="ARBA00022679"/>
    </source>
</evidence>
<dbReference type="Pfam" id="PF22600">
    <property type="entry name" value="MTPAP-like_central"/>
    <property type="match status" value="1"/>
</dbReference>
<dbReference type="InterPro" id="IPR054708">
    <property type="entry name" value="MTPAP-like_central"/>
</dbReference>
<comment type="caution">
    <text evidence="10">The sequence shown here is derived from an EMBL/GenBank/DDBJ whole genome shotgun (WGS) entry which is preliminary data.</text>
</comment>
<comment type="cofactor">
    <cofactor evidence="2">
        <name>Mg(2+)</name>
        <dbReference type="ChEBI" id="CHEBI:18420"/>
    </cofactor>
</comment>
<evidence type="ECO:0000259" key="9">
    <source>
        <dbReference type="Pfam" id="PF22600"/>
    </source>
</evidence>
<organism evidence="10 11">
    <name type="scientific">Basidiobolus ranarum</name>
    <dbReference type="NCBI Taxonomy" id="34480"/>
    <lineage>
        <taxon>Eukaryota</taxon>
        <taxon>Fungi</taxon>
        <taxon>Fungi incertae sedis</taxon>
        <taxon>Zoopagomycota</taxon>
        <taxon>Entomophthoromycotina</taxon>
        <taxon>Basidiobolomycetes</taxon>
        <taxon>Basidiobolales</taxon>
        <taxon>Basidiobolaceae</taxon>
        <taxon>Basidiobolus</taxon>
    </lineage>
</organism>
<dbReference type="Proteomes" id="UP001479436">
    <property type="component" value="Unassembled WGS sequence"/>
</dbReference>
<keyword evidence="5" id="KW-0808">Transferase</keyword>
<dbReference type="Pfam" id="PF03828">
    <property type="entry name" value="PAP_assoc"/>
    <property type="match status" value="1"/>
</dbReference>
<evidence type="ECO:0000256" key="3">
    <source>
        <dbReference type="ARBA" id="ARBA00008593"/>
    </source>
</evidence>
<dbReference type="Gene3D" id="3.30.460.10">
    <property type="entry name" value="Beta Polymerase, domain 2"/>
    <property type="match status" value="1"/>
</dbReference>
<keyword evidence="6" id="KW-0479">Metal-binding</keyword>
<dbReference type="PANTHER" id="PTHR12271">
    <property type="entry name" value="POLY A POLYMERASE CID PAP -RELATED"/>
    <property type="match status" value="1"/>
</dbReference>
<dbReference type="InterPro" id="IPR002058">
    <property type="entry name" value="PAP_assoc"/>
</dbReference>
<keyword evidence="11" id="KW-1185">Reference proteome</keyword>
<reference evidence="10 11" key="1">
    <citation type="submission" date="2023-04" db="EMBL/GenBank/DDBJ databases">
        <title>Genome of Basidiobolus ranarum AG-B5.</title>
        <authorList>
            <person name="Stajich J.E."/>
            <person name="Carter-House D."/>
            <person name="Gryganskyi A."/>
        </authorList>
    </citation>
    <scope>NUCLEOTIDE SEQUENCE [LARGE SCALE GENOMIC DNA]</scope>
    <source>
        <strain evidence="10 11">AG-B5</strain>
    </source>
</reference>
<evidence type="ECO:0000313" key="10">
    <source>
        <dbReference type="EMBL" id="KAK9716776.1"/>
    </source>
</evidence>
<evidence type="ECO:0000256" key="1">
    <source>
        <dbReference type="ARBA" id="ARBA00001936"/>
    </source>
</evidence>
<dbReference type="CDD" id="cd05402">
    <property type="entry name" value="NT_PAP_TUTase"/>
    <property type="match status" value="1"/>
</dbReference>
<feature type="domain" description="Poly(A) RNA polymerase mitochondrial-like central palm" evidence="9">
    <location>
        <begin position="140"/>
        <end position="275"/>
    </location>
</feature>
<feature type="domain" description="PAP-associated" evidence="8">
    <location>
        <begin position="396"/>
        <end position="457"/>
    </location>
</feature>
<keyword evidence="7" id="KW-0460">Magnesium</keyword>
<comment type="similarity">
    <text evidence="3">Belongs to the DNA polymerase type-B-like family.</text>
</comment>